<dbReference type="AlphaFoldDB" id="A0A7U9KWM5"/>
<dbReference type="RefSeq" id="WP_244955201.1">
    <property type="nucleotide sequence ID" value="NZ_BHZC01000001.1"/>
</dbReference>
<dbReference type="EMBL" id="BHZC01000001">
    <property type="protein sequence ID" value="GCD35943.1"/>
    <property type="molecule type" value="Genomic_DNA"/>
</dbReference>
<dbReference type="InterPro" id="IPR036890">
    <property type="entry name" value="HATPase_C_sf"/>
</dbReference>
<evidence type="ECO:0000313" key="2">
    <source>
        <dbReference type="EMBL" id="GCD35943.1"/>
    </source>
</evidence>
<dbReference type="GeneID" id="95627013"/>
<evidence type="ECO:0008006" key="4">
    <source>
        <dbReference type="Google" id="ProtNLM"/>
    </source>
</evidence>
<feature type="region of interest" description="Disordered" evidence="1">
    <location>
        <begin position="1"/>
        <end position="30"/>
    </location>
</feature>
<evidence type="ECO:0000256" key="1">
    <source>
        <dbReference type="SAM" id="MobiDB-lite"/>
    </source>
</evidence>
<accession>A0A7U9KWM5</accession>
<dbReference type="Proteomes" id="UP000287830">
    <property type="component" value="Unassembled WGS sequence"/>
</dbReference>
<protein>
    <recommendedName>
        <fullName evidence="4">ATP-binding protein</fullName>
    </recommendedName>
</protein>
<dbReference type="Gene3D" id="3.30.565.10">
    <property type="entry name" value="Histidine kinase-like ATPase, C-terminal domain"/>
    <property type="match status" value="1"/>
</dbReference>
<reference evidence="2 3" key="1">
    <citation type="submission" date="2018-11" db="EMBL/GenBank/DDBJ databases">
        <title>Whole genome sequence of Streptomyces chrestomyceticus NBRC 13444(T).</title>
        <authorList>
            <person name="Komaki H."/>
            <person name="Tamura T."/>
        </authorList>
    </citation>
    <scope>NUCLEOTIDE SEQUENCE [LARGE SCALE GENOMIC DNA]</scope>
    <source>
        <strain evidence="2 3">NBRC 13444</strain>
    </source>
</reference>
<name>A0A7U9KWM5_9ACTN</name>
<organism evidence="2 3">
    <name type="scientific">Streptomyces chrestomyceticus JCM 4735</name>
    <dbReference type="NCBI Taxonomy" id="1306181"/>
    <lineage>
        <taxon>Bacteria</taxon>
        <taxon>Bacillati</taxon>
        <taxon>Actinomycetota</taxon>
        <taxon>Actinomycetes</taxon>
        <taxon>Kitasatosporales</taxon>
        <taxon>Streptomycetaceae</taxon>
        <taxon>Streptomyces</taxon>
    </lineage>
</organism>
<evidence type="ECO:0000313" key="3">
    <source>
        <dbReference type="Proteomes" id="UP000287830"/>
    </source>
</evidence>
<gene>
    <name evidence="2" type="ORF">OEIGOIKO_03694</name>
</gene>
<proteinExistence type="predicted"/>
<sequence length="68" mass="7113">MPMMSCGAPAQETSPPASHPTFPGTSRAAAHARTYARQIAERSVPGIAEGPVRDVELVVSELVANAIR</sequence>
<comment type="caution">
    <text evidence="2">The sequence shown here is derived from an EMBL/GenBank/DDBJ whole genome shotgun (WGS) entry which is preliminary data.</text>
</comment>